<organism evidence="2 3">
    <name type="scientific">Stylosanthes scabra</name>
    <dbReference type="NCBI Taxonomy" id="79078"/>
    <lineage>
        <taxon>Eukaryota</taxon>
        <taxon>Viridiplantae</taxon>
        <taxon>Streptophyta</taxon>
        <taxon>Embryophyta</taxon>
        <taxon>Tracheophyta</taxon>
        <taxon>Spermatophyta</taxon>
        <taxon>Magnoliopsida</taxon>
        <taxon>eudicotyledons</taxon>
        <taxon>Gunneridae</taxon>
        <taxon>Pentapetalae</taxon>
        <taxon>rosids</taxon>
        <taxon>fabids</taxon>
        <taxon>Fabales</taxon>
        <taxon>Fabaceae</taxon>
        <taxon>Papilionoideae</taxon>
        <taxon>50 kb inversion clade</taxon>
        <taxon>dalbergioids sensu lato</taxon>
        <taxon>Dalbergieae</taxon>
        <taxon>Pterocarpus clade</taxon>
        <taxon>Stylosanthes</taxon>
    </lineage>
</organism>
<evidence type="ECO:0000259" key="1">
    <source>
        <dbReference type="Pfam" id="PF20167"/>
    </source>
</evidence>
<name>A0ABU6REX3_9FABA</name>
<reference evidence="2 3" key="1">
    <citation type="journal article" date="2023" name="Plants (Basel)">
        <title>Bridging the Gap: Combining Genomics and Transcriptomics Approaches to Understand Stylosanthes scabra, an Orphan Legume from the Brazilian Caatinga.</title>
        <authorList>
            <person name="Ferreira-Neto J.R.C."/>
            <person name="da Silva M.D."/>
            <person name="Binneck E."/>
            <person name="de Melo N.F."/>
            <person name="da Silva R.H."/>
            <person name="de Melo A.L.T.M."/>
            <person name="Pandolfi V."/>
            <person name="Bustamante F.O."/>
            <person name="Brasileiro-Vidal A.C."/>
            <person name="Benko-Iseppon A.M."/>
        </authorList>
    </citation>
    <scope>NUCLEOTIDE SEQUENCE [LARGE SCALE GENOMIC DNA]</scope>
    <source>
        <tissue evidence="2">Leaves</tissue>
    </source>
</reference>
<protein>
    <recommendedName>
        <fullName evidence="1">Putative plant transposon protein domain-containing protein</fullName>
    </recommendedName>
</protein>
<dbReference type="EMBL" id="JASCZI010030432">
    <property type="protein sequence ID" value="MED6122572.1"/>
    <property type="molecule type" value="Genomic_DNA"/>
</dbReference>
<dbReference type="Proteomes" id="UP001341840">
    <property type="component" value="Unassembled WGS sequence"/>
</dbReference>
<keyword evidence="3" id="KW-1185">Reference proteome</keyword>
<dbReference type="InterPro" id="IPR046796">
    <property type="entry name" value="Transposase_32_dom"/>
</dbReference>
<sequence length="214" mass="24791">MDRIKTVMKFGGPLNTETSYSTWMVPTNHELDVVIRDLCVEGSIWGLGAQNNPLYLKRTNLDPIARDWHKFIIHNILPTTNQSEVTLNRARHIHCIMQSQEVQVEKVIVNAMMKIFNKLHISKPPLPFPNIIARLCEEMEVSYLALGLGEAVPKARPITVAKNQTEFYDSILAQQIAYGLRLQDMEKRQKDMWVKQQQFQQDVRNYQAQQKDES</sequence>
<evidence type="ECO:0000313" key="2">
    <source>
        <dbReference type="EMBL" id="MED6122572.1"/>
    </source>
</evidence>
<dbReference type="Pfam" id="PF20167">
    <property type="entry name" value="Transposase_32"/>
    <property type="match status" value="1"/>
</dbReference>
<accession>A0ABU6REX3</accession>
<gene>
    <name evidence="2" type="ORF">PIB30_040954</name>
</gene>
<feature type="domain" description="Putative plant transposon protein" evidence="1">
    <location>
        <begin position="23"/>
        <end position="141"/>
    </location>
</feature>
<proteinExistence type="predicted"/>
<comment type="caution">
    <text evidence="2">The sequence shown here is derived from an EMBL/GenBank/DDBJ whole genome shotgun (WGS) entry which is preliminary data.</text>
</comment>
<evidence type="ECO:0000313" key="3">
    <source>
        <dbReference type="Proteomes" id="UP001341840"/>
    </source>
</evidence>